<keyword evidence="2" id="KW-0812">Transmembrane</keyword>
<feature type="compositionally biased region" description="Pro residues" evidence="1">
    <location>
        <begin position="162"/>
        <end position="171"/>
    </location>
</feature>
<dbReference type="RefSeq" id="WP_083165556.1">
    <property type="nucleotide sequence ID" value="NZ_MVHF01000019.1"/>
</dbReference>
<feature type="transmembrane region" description="Helical" evidence="2">
    <location>
        <begin position="43"/>
        <end position="61"/>
    </location>
</feature>
<dbReference type="Pfam" id="PF17270">
    <property type="entry name" value="DUF5336"/>
    <property type="match status" value="1"/>
</dbReference>
<reference evidence="3 4" key="1">
    <citation type="submission" date="2017-02" db="EMBL/GenBank/DDBJ databases">
        <title>The new phylogeny of genus Mycobacterium.</title>
        <authorList>
            <person name="Tortoli E."/>
            <person name="Trovato A."/>
            <person name="Cirillo D.M."/>
        </authorList>
    </citation>
    <scope>NUCLEOTIDE SEQUENCE [LARGE SCALE GENOMIC DNA]</scope>
    <source>
        <strain evidence="3 4">RW6</strain>
    </source>
</reference>
<evidence type="ECO:0000256" key="2">
    <source>
        <dbReference type="SAM" id="Phobius"/>
    </source>
</evidence>
<feature type="compositionally biased region" description="Pro residues" evidence="1">
    <location>
        <begin position="1"/>
        <end position="14"/>
    </location>
</feature>
<dbReference type="EMBL" id="MVHF01000019">
    <property type="protein sequence ID" value="ORA33656.1"/>
    <property type="molecule type" value="Genomic_DNA"/>
</dbReference>
<feature type="transmembrane region" description="Helical" evidence="2">
    <location>
        <begin position="104"/>
        <end position="124"/>
    </location>
</feature>
<protein>
    <recommendedName>
        <fullName evidence="5">34 kDa antigenic protein</fullName>
    </recommendedName>
</protein>
<feature type="compositionally biased region" description="Low complexity" evidence="1">
    <location>
        <begin position="15"/>
        <end position="31"/>
    </location>
</feature>
<dbReference type="Proteomes" id="UP000192448">
    <property type="component" value="Unassembled WGS sequence"/>
</dbReference>
<feature type="transmembrane region" description="Helical" evidence="2">
    <location>
        <begin position="81"/>
        <end position="97"/>
    </location>
</feature>
<organism evidence="3 4">
    <name type="scientific">Mycobacterium aquaticum</name>
    <dbReference type="NCBI Taxonomy" id="1927124"/>
    <lineage>
        <taxon>Bacteria</taxon>
        <taxon>Bacillati</taxon>
        <taxon>Actinomycetota</taxon>
        <taxon>Actinomycetes</taxon>
        <taxon>Mycobacteriales</taxon>
        <taxon>Mycobacteriaceae</taxon>
        <taxon>Mycobacterium</taxon>
    </lineage>
</organism>
<feature type="transmembrane region" description="Helical" evidence="2">
    <location>
        <begin position="130"/>
        <end position="152"/>
    </location>
</feature>
<keyword evidence="2" id="KW-0472">Membrane</keyword>
<keyword evidence="2" id="KW-1133">Transmembrane helix</keyword>
<accession>A0A1X0AVG7</accession>
<evidence type="ECO:0000313" key="4">
    <source>
        <dbReference type="Proteomes" id="UP000192448"/>
    </source>
</evidence>
<feature type="compositionally biased region" description="Gly residues" evidence="1">
    <location>
        <begin position="234"/>
        <end position="243"/>
    </location>
</feature>
<evidence type="ECO:0000256" key="1">
    <source>
        <dbReference type="SAM" id="MobiDB-lite"/>
    </source>
</evidence>
<evidence type="ECO:0000313" key="3">
    <source>
        <dbReference type="EMBL" id="ORA33656.1"/>
    </source>
</evidence>
<dbReference type="OrthoDB" id="4763530at2"/>
<proteinExistence type="predicted"/>
<gene>
    <name evidence="3" type="ORF">BST13_18860</name>
</gene>
<feature type="compositionally biased region" description="Low complexity" evidence="1">
    <location>
        <begin position="172"/>
        <end position="214"/>
    </location>
</feature>
<comment type="caution">
    <text evidence="3">The sequence shown here is derived from an EMBL/GenBank/DDBJ whole genome shotgun (WGS) entry which is preliminary data.</text>
</comment>
<feature type="compositionally biased region" description="Low complexity" evidence="1">
    <location>
        <begin position="252"/>
        <end position="302"/>
    </location>
</feature>
<feature type="region of interest" description="Disordered" evidence="1">
    <location>
        <begin position="162"/>
        <end position="302"/>
    </location>
</feature>
<dbReference type="InterPro" id="IPR035166">
    <property type="entry name" value="DUF5336"/>
</dbReference>
<sequence>MSYPPSSPGYPPTSPYGAPQQPGRPAAPAAAATPAGENALPTYLLGAVAGLGVVTYLLSFVGLTESSTGGFSLVSHGEWDIYAALLAALVAGVSLLPKQKKRAALVAVLSAFGFLLVIRNVIASLDTATWAYWVVLGLTLVQTGLALWVVLLESGIIAPPAPKPQYEPQPPQYGQYGGPSQYYGQQSQPQHSAQPYQQAPPQQQRPGYPSQYGSYSGGPNTGGFQAQQNPQGGSQSGPAGGHNGPPTPPTGFPAFGQPQQQPQQPQQQSSSGSSNASAPTTQVPTQQPTQHSSSQQSGPSQS</sequence>
<dbReference type="AlphaFoldDB" id="A0A1X0AVG7"/>
<evidence type="ECO:0008006" key="5">
    <source>
        <dbReference type="Google" id="ProtNLM"/>
    </source>
</evidence>
<keyword evidence="4" id="KW-1185">Reference proteome</keyword>
<feature type="region of interest" description="Disordered" evidence="1">
    <location>
        <begin position="1"/>
        <end position="31"/>
    </location>
</feature>
<dbReference type="STRING" id="1927124.BST13_18860"/>
<name>A0A1X0AVG7_9MYCO</name>